<reference evidence="2 3" key="1">
    <citation type="journal article" date="2014" name="Int. J. Syst. Evol. Microbiol.">
        <title>Complete genome sequence of Corynebacterium casei LMG S-19264T (=DSM 44701T), isolated from a smear-ripened cheese.</title>
        <authorList>
            <consortium name="US DOE Joint Genome Institute (JGI-PGF)"/>
            <person name="Walter F."/>
            <person name="Albersmeier A."/>
            <person name="Kalinowski J."/>
            <person name="Ruckert C."/>
        </authorList>
    </citation>
    <scope>NUCLEOTIDE SEQUENCE [LARGE SCALE GENOMIC DNA]</scope>
    <source>
        <strain evidence="2 3">CGMCC 1.12925</strain>
    </source>
</reference>
<dbReference type="AlphaFoldDB" id="A0A916ZXA9"/>
<dbReference type="EMBL" id="BMGL01000010">
    <property type="protein sequence ID" value="GGE17738.1"/>
    <property type="molecule type" value="Genomic_DNA"/>
</dbReference>
<organism evidence="2 3">
    <name type="scientific">Psychroflexus salis</name>
    <dbReference type="NCBI Taxonomy" id="1526574"/>
    <lineage>
        <taxon>Bacteria</taxon>
        <taxon>Pseudomonadati</taxon>
        <taxon>Bacteroidota</taxon>
        <taxon>Flavobacteriia</taxon>
        <taxon>Flavobacteriales</taxon>
        <taxon>Flavobacteriaceae</taxon>
        <taxon>Psychroflexus</taxon>
    </lineage>
</organism>
<dbReference type="InterPro" id="IPR024311">
    <property type="entry name" value="Lipocalin-like"/>
</dbReference>
<feature type="domain" description="Lipocalin-like" evidence="1">
    <location>
        <begin position="17"/>
        <end position="123"/>
    </location>
</feature>
<proteinExistence type="predicted"/>
<protein>
    <recommendedName>
        <fullName evidence="1">Lipocalin-like domain-containing protein</fullName>
    </recommendedName>
</protein>
<name>A0A916ZXA9_9FLAO</name>
<evidence type="ECO:0000259" key="1">
    <source>
        <dbReference type="Pfam" id="PF13648"/>
    </source>
</evidence>
<dbReference type="Pfam" id="PF13648">
    <property type="entry name" value="Lipocalin_4"/>
    <property type="match status" value="1"/>
</dbReference>
<accession>A0A916ZXA9</accession>
<keyword evidence="3" id="KW-1185">Reference proteome</keyword>
<dbReference type="Proteomes" id="UP000599688">
    <property type="component" value="Unassembled WGS sequence"/>
</dbReference>
<evidence type="ECO:0000313" key="2">
    <source>
        <dbReference type="EMBL" id="GGE17738.1"/>
    </source>
</evidence>
<sequence length="144" mass="16404">MSCGSSKLIKETEKSFNGEWILKEVTYPDSSGFFDVTLFQTASAACFESSLWKFVANNNRGTVNIYNTDCVTQAHNLVWSVEESSSTSYAYNVILKMGKDEKASKMKEGSRLQIKKISESLMIWDLNVQFQSQPMIVRLNFERN</sequence>
<evidence type="ECO:0000313" key="3">
    <source>
        <dbReference type="Proteomes" id="UP000599688"/>
    </source>
</evidence>
<gene>
    <name evidence="2" type="ORF">GCM10010831_18730</name>
</gene>
<comment type="caution">
    <text evidence="2">The sequence shown here is derived from an EMBL/GenBank/DDBJ whole genome shotgun (WGS) entry which is preliminary data.</text>
</comment>